<proteinExistence type="predicted"/>
<evidence type="ECO:0000313" key="5">
    <source>
        <dbReference type="EMBL" id="PLM43791.1"/>
    </source>
</evidence>
<dbReference type="PROSITE" id="PS00041">
    <property type="entry name" value="HTH_ARAC_FAMILY_1"/>
    <property type="match status" value="1"/>
</dbReference>
<feature type="domain" description="HTH araC/xylS-type" evidence="4">
    <location>
        <begin position="1"/>
        <end position="66"/>
    </location>
</feature>
<dbReference type="PANTHER" id="PTHR43436">
    <property type="entry name" value="ARAC-FAMILY TRANSCRIPTIONAL REGULATOR"/>
    <property type="match status" value="1"/>
</dbReference>
<dbReference type="Proteomes" id="UP000234661">
    <property type="component" value="Unassembled WGS sequence"/>
</dbReference>
<evidence type="ECO:0000259" key="4">
    <source>
        <dbReference type="PROSITE" id="PS01124"/>
    </source>
</evidence>
<sequence length="74" mass="8779">HFRQLAGMSPLRYQKWLRLNEARRLMLNEHYDVTTAAYAVGYESLSHFSREYTRMFGESPKRDITVLRESAGRL</sequence>
<dbReference type="Gene3D" id="1.10.10.60">
    <property type="entry name" value="Homeodomain-like"/>
    <property type="match status" value="1"/>
</dbReference>
<comment type="caution">
    <text evidence="5">The sequence shown here is derived from an EMBL/GenBank/DDBJ whole genome shotgun (WGS) entry which is preliminary data.</text>
</comment>
<accession>A0A2J4XZ70</accession>
<keyword evidence="2" id="KW-0238">DNA-binding</keyword>
<dbReference type="InterPro" id="IPR018060">
    <property type="entry name" value="HTH_AraC"/>
</dbReference>
<reference evidence="5 6" key="2">
    <citation type="submission" date="2018-01" db="EMBL/GenBank/DDBJ databases">
        <title>Genomic study of Klebsiella pneumoniae.</title>
        <authorList>
            <person name="Yang Y."/>
            <person name="Bicalho R."/>
        </authorList>
    </citation>
    <scope>NUCLEOTIDE SEQUENCE [LARGE SCALE GENOMIC DNA]</scope>
    <source>
        <strain evidence="5 6">A2</strain>
    </source>
</reference>
<protein>
    <submittedName>
        <fullName evidence="5">AraC family transcriptional regulator</fullName>
    </submittedName>
</protein>
<dbReference type="SUPFAM" id="SSF46689">
    <property type="entry name" value="Homeodomain-like"/>
    <property type="match status" value="1"/>
</dbReference>
<dbReference type="EMBL" id="PIET01002225">
    <property type="protein sequence ID" value="PLM43791.1"/>
    <property type="molecule type" value="Genomic_DNA"/>
</dbReference>
<evidence type="ECO:0000313" key="6">
    <source>
        <dbReference type="Proteomes" id="UP000234661"/>
    </source>
</evidence>
<reference evidence="5 6" key="1">
    <citation type="submission" date="2017-11" db="EMBL/GenBank/DDBJ databases">
        <authorList>
            <person name="Han C.G."/>
        </authorList>
    </citation>
    <scope>NUCLEOTIDE SEQUENCE [LARGE SCALE GENOMIC DNA]</scope>
    <source>
        <strain evidence="5 6">A2</strain>
    </source>
</reference>
<keyword evidence="1" id="KW-0805">Transcription regulation</keyword>
<dbReference type="PANTHER" id="PTHR43436:SF1">
    <property type="entry name" value="TRANSCRIPTIONAL REGULATORY PROTEIN"/>
    <property type="match status" value="1"/>
</dbReference>
<dbReference type="GO" id="GO:0003700">
    <property type="term" value="F:DNA-binding transcription factor activity"/>
    <property type="evidence" value="ECO:0007669"/>
    <property type="project" value="InterPro"/>
</dbReference>
<organism evidence="5 6">
    <name type="scientific">Klebsiella michiganensis</name>
    <dbReference type="NCBI Taxonomy" id="1134687"/>
    <lineage>
        <taxon>Bacteria</taxon>
        <taxon>Pseudomonadati</taxon>
        <taxon>Pseudomonadota</taxon>
        <taxon>Gammaproteobacteria</taxon>
        <taxon>Enterobacterales</taxon>
        <taxon>Enterobacteriaceae</taxon>
        <taxon>Klebsiella/Raoultella group</taxon>
        <taxon>Klebsiella</taxon>
    </lineage>
</organism>
<dbReference type="SMART" id="SM00342">
    <property type="entry name" value="HTH_ARAC"/>
    <property type="match status" value="1"/>
</dbReference>
<keyword evidence="3" id="KW-0804">Transcription</keyword>
<evidence type="ECO:0000256" key="3">
    <source>
        <dbReference type="ARBA" id="ARBA00023163"/>
    </source>
</evidence>
<evidence type="ECO:0000256" key="1">
    <source>
        <dbReference type="ARBA" id="ARBA00023015"/>
    </source>
</evidence>
<dbReference type="Pfam" id="PF12833">
    <property type="entry name" value="HTH_18"/>
    <property type="match status" value="1"/>
</dbReference>
<evidence type="ECO:0000256" key="2">
    <source>
        <dbReference type="ARBA" id="ARBA00023125"/>
    </source>
</evidence>
<feature type="non-terminal residue" evidence="5">
    <location>
        <position position="1"/>
    </location>
</feature>
<dbReference type="PROSITE" id="PS01124">
    <property type="entry name" value="HTH_ARAC_FAMILY_2"/>
    <property type="match status" value="1"/>
</dbReference>
<dbReference type="AlphaFoldDB" id="A0A2J4XZ70"/>
<dbReference type="GO" id="GO:0043565">
    <property type="term" value="F:sequence-specific DNA binding"/>
    <property type="evidence" value="ECO:0007669"/>
    <property type="project" value="InterPro"/>
</dbReference>
<gene>
    <name evidence="5" type="ORF">CWM85_38070</name>
</gene>
<name>A0A2J4XZ70_9ENTR</name>
<dbReference type="InterPro" id="IPR009057">
    <property type="entry name" value="Homeodomain-like_sf"/>
</dbReference>
<dbReference type="InterPro" id="IPR018062">
    <property type="entry name" value="HTH_AraC-typ_CS"/>
</dbReference>